<evidence type="ECO:0000256" key="1">
    <source>
        <dbReference type="SAM" id="MobiDB-lite"/>
    </source>
</evidence>
<dbReference type="InterPro" id="IPR043763">
    <property type="entry name" value="DUF5709"/>
</dbReference>
<feature type="compositionally biased region" description="Basic and acidic residues" evidence="1">
    <location>
        <begin position="59"/>
        <end position="90"/>
    </location>
</feature>
<protein>
    <recommendedName>
        <fullName evidence="2">DUF5709 domain-containing protein</fullName>
    </recommendedName>
</protein>
<dbReference type="AlphaFoldDB" id="A0A7Y9JX24"/>
<keyword evidence="6" id="KW-1185">Reference proteome</keyword>
<feature type="compositionally biased region" description="Polar residues" evidence="1">
    <location>
        <begin position="1"/>
        <end position="11"/>
    </location>
</feature>
<feature type="region of interest" description="Disordered" evidence="1">
    <location>
        <begin position="1"/>
        <end position="90"/>
    </location>
</feature>
<accession>A0A7Y9JX24</accession>
<dbReference type="Proteomes" id="UP000618382">
    <property type="component" value="Unassembled WGS sequence"/>
</dbReference>
<evidence type="ECO:0000313" key="4">
    <source>
        <dbReference type="EMBL" id="NYD85476.1"/>
    </source>
</evidence>
<evidence type="ECO:0000259" key="2">
    <source>
        <dbReference type="Pfam" id="PF18970"/>
    </source>
</evidence>
<dbReference type="RefSeq" id="WP_140457284.1">
    <property type="nucleotide sequence ID" value="NZ_BAABFI010000011.1"/>
</dbReference>
<dbReference type="EMBL" id="BONN01000001">
    <property type="protein sequence ID" value="GIG31515.1"/>
    <property type="molecule type" value="Genomic_DNA"/>
</dbReference>
<feature type="domain" description="DUF5709" evidence="2">
    <location>
        <begin position="88"/>
        <end position="134"/>
    </location>
</feature>
<reference evidence="3 6" key="2">
    <citation type="submission" date="2021-01" db="EMBL/GenBank/DDBJ databases">
        <title>Whole genome shotgun sequence of Cellulomonas oligotrophica NBRC 109435.</title>
        <authorList>
            <person name="Komaki H."/>
            <person name="Tamura T."/>
        </authorList>
    </citation>
    <scope>NUCLEOTIDE SEQUENCE [LARGE SCALE GENOMIC DNA]</scope>
    <source>
        <strain evidence="3 6">NBRC 109435</strain>
    </source>
</reference>
<dbReference type="Proteomes" id="UP000577956">
    <property type="component" value="Unassembled WGS sequence"/>
</dbReference>
<dbReference type="EMBL" id="JACCBK010000001">
    <property type="protein sequence ID" value="NYD85476.1"/>
    <property type="molecule type" value="Genomic_DNA"/>
</dbReference>
<reference evidence="4 5" key="1">
    <citation type="submission" date="2020-07" db="EMBL/GenBank/DDBJ databases">
        <title>Sequencing the genomes of 1000 actinobacteria strains.</title>
        <authorList>
            <person name="Klenk H.-P."/>
        </authorList>
    </citation>
    <scope>NUCLEOTIDE SEQUENCE [LARGE SCALE GENOMIC DNA]</scope>
    <source>
        <strain evidence="4 5">DSM 24482</strain>
    </source>
</reference>
<dbReference type="Pfam" id="PF18970">
    <property type="entry name" value="DUF5709"/>
    <property type="match status" value="1"/>
</dbReference>
<evidence type="ECO:0000313" key="3">
    <source>
        <dbReference type="EMBL" id="GIG31515.1"/>
    </source>
</evidence>
<name>A0A7Y9JX24_9CELL</name>
<sequence length="145" mass="15648">MTEDTPATSTDPALGAEGDTDQLPKEDTLVERGVDDLLDEGWSPPERARTSTWGETAWEEAHGESLDQRVLQEEPEVWERTPRPTGDREELRAGRLVADPDAVDAGGTDEFAVDAGVAGGAASAEEAAVHLVEEEYVDTDDDEDL</sequence>
<organism evidence="4 5">
    <name type="scientific">Cellulomonas oligotrophica</name>
    <dbReference type="NCBI Taxonomy" id="931536"/>
    <lineage>
        <taxon>Bacteria</taxon>
        <taxon>Bacillati</taxon>
        <taxon>Actinomycetota</taxon>
        <taxon>Actinomycetes</taxon>
        <taxon>Micrococcales</taxon>
        <taxon>Cellulomonadaceae</taxon>
        <taxon>Cellulomonas</taxon>
    </lineage>
</organism>
<evidence type="ECO:0000313" key="5">
    <source>
        <dbReference type="Proteomes" id="UP000577956"/>
    </source>
</evidence>
<gene>
    <name evidence="4" type="ORF">BKA21_001025</name>
    <name evidence="3" type="ORF">Col01nite_06740</name>
</gene>
<evidence type="ECO:0000313" key="6">
    <source>
        <dbReference type="Proteomes" id="UP000618382"/>
    </source>
</evidence>
<comment type="caution">
    <text evidence="4">The sequence shown here is derived from an EMBL/GenBank/DDBJ whole genome shotgun (WGS) entry which is preliminary data.</text>
</comment>
<feature type="compositionally biased region" description="Basic and acidic residues" evidence="1">
    <location>
        <begin position="22"/>
        <end position="35"/>
    </location>
</feature>
<proteinExistence type="predicted"/>